<sequence length="90" mass="9507">MRCKMQKTRRQRGQAMTEYIIVVALVAVAAIAVYQYFGQVLRAQTAAMARELAGEDGGAQVKQASGAASKAASQVKARSLKTFTGNAGAK</sequence>
<accession>Q2KYH6</accession>
<dbReference type="EMBL" id="AM167904">
    <property type="protein sequence ID" value="CAJ49901.1"/>
    <property type="molecule type" value="Genomic_DNA"/>
</dbReference>
<dbReference type="KEGG" id="bav:BAV2291"/>
<name>Q2KYH6_BORA1</name>
<proteinExistence type="predicted"/>
<feature type="transmembrane region" description="Helical" evidence="1">
    <location>
        <begin position="20"/>
        <end position="37"/>
    </location>
</feature>
<keyword evidence="1" id="KW-1133">Transmembrane helix</keyword>
<gene>
    <name evidence="2" type="ordered locus">BAV2291</name>
</gene>
<keyword evidence="3" id="KW-1185">Reference proteome</keyword>
<dbReference type="AlphaFoldDB" id="Q2KYH6"/>
<organism evidence="2 3">
    <name type="scientific">Bordetella avium (strain 197N)</name>
    <dbReference type="NCBI Taxonomy" id="360910"/>
    <lineage>
        <taxon>Bacteria</taxon>
        <taxon>Pseudomonadati</taxon>
        <taxon>Pseudomonadota</taxon>
        <taxon>Betaproteobacteria</taxon>
        <taxon>Burkholderiales</taxon>
        <taxon>Alcaligenaceae</taxon>
        <taxon>Bordetella</taxon>
    </lineage>
</organism>
<keyword evidence="1" id="KW-0472">Membrane</keyword>
<dbReference type="eggNOG" id="ENOG50331VM">
    <property type="taxonomic scope" value="Bacteria"/>
</dbReference>
<keyword evidence="1" id="KW-0812">Transmembrane</keyword>
<evidence type="ECO:0000313" key="3">
    <source>
        <dbReference type="Proteomes" id="UP000001977"/>
    </source>
</evidence>
<reference evidence="2 3" key="1">
    <citation type="journal article" date="2006" name="J. Bacteriol.">
        <title>Comparison of the genome sequence of the poultry pathogen Bordetella avium with those of B. bronchiseptica, B. pertussis, and B. parapertussis reveals extensive diversity in surface structures associated with host interaction.</title>
        <authorList>
            <person name="Sebaihia M."/>
            <person name="Preston A."/>
            <person name="Maskell D.J."/>
            <person name="Kuzmiak H."/>
            <person name="Connell T.D."/>
            <person name="King N.D."/>
            <person name="Orndorff P.E."/>
            <person name="Miyamoto D.M."/>
            <person name="Thomson N.R."/>
            <person name="Harris D."/>
            <person name="Goble A."/>
            <person name="Lord A."/>
            <person name="Murphy L."/>
            <person name="Quail M.A."/>
            <person name="Rutter S."/>
            <person name="Squares R."/>
            <person name="Squares S."/>
            <person name="Woodward J."/>
            <person name="Parkhill J."/>
            <person name="Temple L.M."/>
        </authorList>
    </citation>
    <scope>NUCLEOTIDE SEQUENCE [LARGE SCALE GENOMIC DNA]</scope>
    <source>
        <strain evidence="2 3">197N</strain>
    </source>
</reference>
<protein>
    <submittedName>
        <fullName evidence="2">Type IV pilin</fullName>
    </submittedName>
</protein>
<dbReference type="STRING" id="360910.BAV2291"/>
<evidence type="ECO:0000256" key="1">
    <source>
        <dbReference type="SAM" id="Phobius"/>
    </source>
</evidence>
<dbReference type="HOGENOM" id="CLU_168123_1_0_4"/>
<dbReference type="Proteomes" id="UP000001977">
    <property type="component" value="Chromosome"/>
</dbReference>
<evidence type="ECO:0000313" key="2">
    <source>
        <dbReference type="EMBL" id="CAJ49901.1"/>
    </source>
</evidence>